<protein>
    <submittedName>
        <fullName evidence="3">Uncharacterized protein</fullName>
    </submittedName>
</protein>
<dbReference type="Proteomes" id="UP000481807">
    <property type="component" value="Unassembled WGS sequence"/>
</dbReference>
<reference evidence="1 8" key="5">
    <citation type="submission" date="2020-03" db="EMBL/GenBank/DDBJ databases">
        <title>Comparative genetics of Staphylococcus warneri persistents from caprine mastitis.</title>
        <authorList>
            <person name="Franca C.A."/>
            <person name="Rosa D.S."/>
            <person name="Silva A."/>
            <person name="Rodrigues D.L.N."/>
            <person name="Santos R.G."/>
            <person name="Castillo R.E.H."/>
            <person name="Moreira M.A.S."/>
            <person name="Lima M.C."/>
            <person name="Gouveia G.V."/>
            <person name="Gouveia J.J.S."/>
            <person name="Souza R.F.S."/>
            <person name="Bertram B."/>
            <person name="Azevedo V."/>
            <person name="Costa M."/>
        </authorList>
    </citation>
    <scope>NUCLEOTIDE SEQUENCE [LARGE SCALE GENOMIC DNA]</scope>
    <source>
        <strain evidence="1 8">Cap 9.2</strain>
    </source>
</reference>
<dbReference type="Proteomes" id="UP000261016">
    <property type="component" value="Unassembled WGS sequence"/>
</dbReference>
<reference evidence="3" key="2">
    <citation type="submission" date="2018-03" db="EMBL/GenBank/DDBJ databases">
        <authorList>
            <person name="Keele B.F."/>
        </authorList>
    </citation>
    <scope>NUCLEOTIDE SEQUENCE</scope>
    <source>
        <strain evidence="3">SNUC 2993</strain>
    </source>
</reference>
<evidence type="ECO:0000313" key="1">
    <source>
        <dbReference type="EMBL" id="MCG6226714.1"/>
    </source>
</evidence>
<dbReference type="STRING" id="1194526.A284_11640"/>
<dbReference type="EMBL" id="QSTD01000003">
    <property type="protein sequence ID" value="RGM30364.1"/>
    <property type="molecule type" value="Genomic_DNA"/>
</dbReference>
<dbReference type="RefSeq" id="WP_002466327.1">
    <property type="nucleotide sequence ID" value="NZ_CABMFV010000003.1"/>
</dbReference>
<dbReference type="EMBL" id="PZEV01000019">
    <property type="protein sequence ID" value="PTI50947.1"/>
    <property type="molecule type" value="Genomic_DNA"/>
</dbReference>
<evidence type="ECO:0000313" key="5">
    <source>
        <dbReference type="Proteomes" id="UP000240717"/>
    </source>
</evidence>
<dbReference type="EMBL" id="JAANHJ010000001">
    <property type="protein sequence ID" value="MCG6226714.1"/>
    <property type="molecule type" value="Genomic_DNA"/>
</dbReference>
<evidence type="ECO:0000313" key="2">
    <source>
        <dbReference type="EMBL" id="NBH30980.1"/>
    </source>
</evidence>
<keyword evidence="8" id="KW-1185">Reference proteome</keyword>
<evidence type="ECO:0000313" key="8">
    <source>
        <dbReference type="Proteomes" id="UP000814367"/>
    </source>
</evidence>
<sequence length="159" mass="19142">MGHKTKRILYIYKKLLSNHHVNVKHMAQFFNTNARTIQRDIQDIKSFLNEQNQTILYEKTTCNYYIAYKNAFDDDYIQTNVTYEMTYQVYRQINKQYDTYIIQKNRQTIKVVLAIPKADAINLCFMYRKSLRMISPEILVKNFSQELSQLQNNYILKTI</sequence>
<dbReference type="InterPro" id="IPR036388">
    <property type="entry name" value="WH-like_DNA-bd_sf"/>
</dbReference>
<organism evidence="3 5">
    <name type="scientific">Staphylococcus warneri</name>
    <dbReference type="NCBI Taxonomy" id="1292"/>
    <lineage>
        <taxon>Bacteria</taxon>
        <taxon>Bacillati</taxon>
        <taxon>Bacillota</taxon>
        <taxon>Bacilli</taxon>
        <taxon>Bacillales</taxon>
        <taxon>Staphylococcaceae</taxon>
        <taxon>Staphylococcus</taxon>
    </lineage>
</organism>
<dbReference type="EMBL" id="QXWP01000004">
    <property type="protein sequence ID" value="NBH30980.1"/>
    <property type="molecule type" value="Genomic_DNA"/>
</dbReference>
<proteinExistence type="predicted"/>
<comment type="caution">
    <text evidence="3">The sequence shown here is derived from an EMBL/GenBank/DDBJ whole genome shotgun (WGS) entry which is preliminary data.</text>
</comment>
<evidence type="ECO:0000313" key="6">
    <source>
        <dbReference type="Proteomes" id="UP000261016"/>
    </source>
</evidence>
<dbReference type="Proteomes" id="UP000814367">
    <property type="component" value="Unassembled WGS sequence"/>
</dbReference>
<evidence type="ECO:0000313" key="7">
    <source>
        <dbReference type="Proteomes" id="UP000481807"/>
    </source>
</evidence>
<accession>A0A2T4PDG1</accession>
<dbReference type="Proteomes" id="UP000240717">
    <property type="component" value="Unassembled WGS sequence"/>
</dbReference>
<evidence type="ECO:0000313" key="4">
    <source>
        <dbReference type="EMBL" id="RGM30364.1"/>
    </source>
</evidence>
<reference evidence="2 7" key="4">
    <citation type="submission" date="2018-08" db="EMBL/GenBank/DDBJ databases">
        <title>Murine metabolic-syndrome-specific gut microbial biobank.</title>
        <authorList>
            <person name="Liu C."/>
        </authorList>
    </citation>
    <scope>NUCLEOTIDE SEQUENCE [LARGE SCALE GENOMIC DNA]</scope>
    <source>
        <strain evidence="2 7">1XD21-27</strain>
    </source>
</reference>
<dbReference type="GeneID" id="58061227"/>
<dbReference type="AlphaFoldDB" id="A0A2T4PDG1"/>
<reference evidence="4 6" key="3">
    <citation type="submission" date="2018-08" db="EMBL/GenBank/DDBJ databases">
        <title>A genome reference for cultivated species of the human gut microbiota.</title>
        <authorList>
            <person name="Zou Y."/>
            <person name="Xue W."/>
            <person name="Luo G."/>
        </authorList>
    </citation>
    <scope>NUCLEOTIDE SEQUENCE [LARGE SCALE GENOMIC DNA]</scope>
    <source>
        <strain evidence="4 6">OM08-17AT</strain>
    </source>
</reference>
<reference evidence="3 5" key="1">
    <citation type="journal article" date="2016" name="Front. Microbiol.">
        <title>Comprehensive Phylogenetic Analysis of Bovine Non-aureus Staphylococci Species Based on Whole-Genome Sequencing.</title>
        <authorList>
            <person name="Naushad S."/>
            <person name="Barkema H.W."/>
            <person name="Luby C."/>
            <person name="Condas L.A."/>
            <person name="Nobrega D.B."/>
            <person name="Carson D.A."/>
            <person name="De Buck J."/>
        </authorList>
    </citation>
    <scope>NUCLEOTIDE SEQUENCE [LARGE SCALE GENOMIC DNA]</scope>
    <source>
        <strain evidence="3 5">SNUC 2993</strain>
    </source>
</reference>
<dbReference type="Gene3D" id="1.10.10.10">
    <property type="entry name" value="Winged helix-like DNA-binding domain superfamily/Winged helix DNA-binding domain"/>
    <property type="match status" value="1"/>
</dbReference>
<evidence type="ECO:0000313" key="3">
    <source>
        <dbReference type="EMBL" id="PTI50947.1"/>
    </source>
</evidence>
<gene>
    <name evidence="3" type="ORF">BU085_06800</name>
    <name evidence="2" type="ORF">D3Z30_08285</name>
    <name evidence="4" type="ORF">DXC19_07875</name>
    <name evidence="1" type="ORF">G8J23_12090</name>
</gene>
<name>A0A2T4PDG1_STAWA</name>